<feature type="region of interest" description="Disordered" evidence="2">
    <location>
        <begin position="416"/>
        <end position="458"/>
    </location>
</feature>
<evidence type="ECO:0000256" key="1">
    <source>
        <dbReference type="RuleBase" id="RU000487"/>
    </source>
</evidence>
<evidence type="ECO:0000313" key="3">
    <source>
        <dbReference type="EMBL" id="KAF2232001.1"/>
    </source>
</evidence>
<dbReference type="Gene3D" id="3.90.640.10">
    <property type="entry name" value="Actin, Chain A, domain 4"/>
    <property type="match status" value="1"/>
</dbReference>
<dbReference type="SUPFAM" id="SSF53067">
    <property type="entry name" value="Actin-like ATPase domain"/>
    <property type="match status" value="2"/>
</dbReference>
<comment type="similarity">
    <text evidence="1">Belongs to the actin family.</text>
</comment>
<dbReference type="Proteomes" id="UP000800092">
    <property type="component" value="Unassembled WGS sequence"/>
</dbReference>
<name>A0A6A6H2B0_VIRVR</name>
<feature type="compositionally biased region" description="Polar residues" evidence="2">
    <location>
        <begin position="568"/>
        <end position="579"/>
    </location>
</feature>
<dbReference type="SMART" id="SM00268">
    <property type="entry name" value="ACTIN"/>
    <property type="match status" value="1"/>
</dbReference>
<dbReference type="EMBL" id="ML991820">
    <property type="protein sequence ID" value="KAF2232001.1"/>
    <property type="molecule type" value="Genomic_DNA"/>
</dbReference>
<dbReference type="Pfam" id="PF00022">
    <property type="entry name" value="Actin"/>
    <property type="match status" value="1"/>
</dbReference>
<proteinExistence type="inferred from homology"/>
<accession>A0A6A6H2B0</accession>
<organism evidence="3 4">
    <name type="scientific">Viridothelium virens</name>
    <name type="common">Speckled blister lichen</name>
    <name type="synonym">Trypethelium virens</name>
    <dbReference type="NCBI Taxonomy" id="1048519"/>
    <lineage>
        <taxon>Eukaryota</taxon>
        <taxon>Fungi</taxon>
        <taxon>Dikarya</taxon>
        <taxon>Ascomycota</taxon>
        <taxon>Pezizomycotina</taxon>
        <taxon>Dothideomycetes</taxon>
        <taxon>Dothideomycetes incertae sedis</taxon>
        <taxon>Trypetheliales</taxon>
        <taxon>Trypetheliaceae</taxon>
        <taxon>Viridothelium</taxon>
    </lineage>
</organism>
<evidence type="ECO:0000313" key="4">
    <source>
        <dbReference type="Proteomes" id="UP000800092"/>
    </source>
</evidence>
<protein>
    <submittedName>
        <fullName evidence="3">Actin-like ATPase domain-containing protein</fullName>
    </submittedName>
</protein>
<feature type="compositionally biased region" description="Polar residues" evidence="2">
    <location>
        <begin position="26"/>
        <end position="35"/>
    </location>
</feature>
<dbReference type="Gene3D" id="3.30.420.40">
    <property type="match status" value="2"/>
</dbReference>
<sequence>MAMSDYFTRKISTGRIRTPIAAQAPAVSSPTTPQTPLLGRSYSSALNSPSASFRSTDDEPLILEIGSRYMRAGLAGERAPRCILDFSPNEQRRVGDYRQWLPAGTQAVGGSQSKHSWGRDHELWRMNLNQVDLALVEDKIERAFRIASTKYLMETAQKPRRIFLALPPTLPHALLSATLTTLFNKAQAPTISIFPTPALNTVGAGLRSALIIDIGWTETIVTGVYEYREVQQRRSDRAGKALCQEFGTLLKREIRRQNSAADESNVQDDSSGGITFAQAEEVMTRIGWCQSTGKVYDEQVGHDSRVDDATNPTVHIPIRASHPPKTLEMPFSRLAEPVEVAWFGRNTTRKELDDNEQSLQELAFQSLLALPVDTRGVCMSRIIVTGGGSKLPGVKRRLTEEIEALAQARGWNPVRNLGSAAGKRNGTESRMRAKVPSQQDVRSTPVTDGTSEVTDDDTISSLDRPTTATVAMAHMDQEHDPIAEKLARERAKSIKPTVQGIVRGVETLGSFSGLSILASTPLRVRGVVECERDTFLLHGGLASAAKGKDIAVSQTSQRQSLGPGVSAGTRSSWTLGGWG</sequence>
<dbReference type="PANTHER" id="PTHR11937">
    <property type="entry name" value="ACTIN"/>
    <property type="match status" value="1"/>
</dbReference>
<feature type="compositionally biased region" description="Polar residues" evidence="2">
    <location>
        <begin position="436"/>
        <end position="452"/>
    </location>
</feature>
<dbReference type="InterPro" id="IPR004000">
    <property type="entry name" value="Actin"/>
</dbReference>
<feature type="region of interest" description="Disordered" evidence="2">
    <location>
        <begin position="554"/>
        <end position="579"/>
    </location>
</feature>
<gene>
    <name evidence="3" type="ORF">EV356DRAFT_506186</name>
</gene>
<feature type="region of interest" description="Disordered" evidence="2">
    <location>
        <begin position="22"/>
        <end position="41"/>
    </location>
</feature>
<dbReference type="AlphaFoldDB" id="A0A6A6H2B0"/>
<evidence type="ECO:0000256" key="2">
    <source>
        <dbReference type="SAM" id="MobiDB-lite"/>
    </source>
</evidence>
<dbReference type="InterPro" id="IPR043129">
    <property type="entry name" value="ATPase_NBD"/>
</dbReference>
<dbReference type="OrthoDB" id="337660at2759"/>
<keyword evidence="4" id="KW-1185">Reference proteome</keyword>
<reference evidence="3" key="1">
    <citation type="journal article" date="2020" name="Stud. Mycol.">
        <title>101 Dothideomycetes genomes: a test case for predicting lifestyles and emergence of pathogens.</title>
        <authorList>
            <person name="Haridas S."/>
            <person name="Albert R."/>
            <person name="Binder M."/>
            <person name="Bloem J."/>
            <person name="Labutti K."/>
            <person name="Salamov A."/>
            <person name="Andreopoulos B."/>
            <person name="Baker S."/>
            <person name="Barry K."/>
            <person name="Bills G."/>
            <person name="Bluhm B."/>
            <person name="Cannon C."/>
            <person name="Castanera R."/>
            <person name="Culley D."/>
            <person name="Daum C."/>
            <person name="Ezra D."/>
            <person name="Gonzalez J."/>
            <person name="Henrissat B."/>
            <person name="Kuo A."/>
            <person name="Liang C."/>
            <person name="Lipzen A."/>
            <person name="Lutzoni F."/>
            <person name="Magnuson J."/>
            <person name="Mondo S."/>
            <person name="Nolan M."/>
            <person name="Ohm R."/>
            <person name="Pangilinan J."/>
            <person name="Park H.-J."/>
            <person name="Ramirez L."/>
            <person name="Alfaro M."/>
            <person name="Sun H."/>
            <person name="Tritt A."/>
            <person name="Yoshinaga Y."/>
            <person name="Zwiers L.-H."/>
            <person name="Turgeon B."/>
            <person name="Goodwin S."/>
            <person name="Spatafora J."/>
            <person name="Crous P."/>
            <person name="Grigoriev I."/>
        </authorList>
    </citation>
    <scope>NUCLEOTIDE SEQUENCE</scope>
    <source>
        <strain evidence="3">Tuck. ex Michener</strain>
    </source>
</reference>